<keyword evidence="16" id="KW-1161">Viral attachment to host cell</keyword>
<evidence type="ECO:0000256" key="17">
    <source>
        <dbReference type="ARBA" id="ARBA00022806"/>
    </source>
</evidence>
<evidence type="ECO:0000256" key="24">
    <source>
        <dbReference type="ARBA" id="ARBA00023065"/>
    </source>
</evidence>
<dbReference type="Proteomes" id="UP000115892">
    <property type="component" value="Genome"/>
</dbReference>
<evidence type="ECO:0000256" key="26">
    <source>
        <dbReference type="ARBA" id="ARBA00023200"/>
    </source>
</evidence>
<evidence type="ECO:0000256" key="5">
    <source>
        <dbReference type="ARBA" id="ARBA00022484"/>
    </source>
</evidence>
<keyword evidence="26" id="KW-1035">Host cytoplasm</keyword>
<evidence type="ECO:0000256" key="3">
    <source>
        <dbReference type="ARBA" id="ARBA00020107"/>
    </source>
</evidence>
<dbReference type="Gene3D" id="3.30.70.270">
    <property type="match status" value="1"/>
</dbReference>
<evidence type="ECO:0000256" key="13">
    <source>
        <dbReference type="ARBA" id="ARBA00022695"/>
    </source>
</evidence>
<keyword evidence="8" id="KW-0597">Phosphoprotein</keyword>
<evidence type="ECO:0000256" key="7">
    <source>
        <dbReference type="ARBA" id="ARBA00022520"/>
    </source>
</evidence>
<dbReference type="GO" id="GO:0019028">
    <property type="term" value="C:viral capsid"/>
    <property type="evidence" value="ECO:0007669"/>
    <property type="project" value="UniProtKB-KW"/>
</dbReference>
<dbReference type="InterPro" id="IPR033703">
    <property type="entry name" value="Rhv-like"/>
</dbReference>
<dbReference type="InterPro" id="IPR043502">
    <property type="entry name" value="DNA/RNA_pol_sf"/>
</dbReference>
<keyword evidence="25" id="KW-0472">Membrane</keyword>
<dbReference type="GO" id="GO:0015267">
    <property type="term" value="F:channel activity"/>
    <property type="evidence" value="ECO:0007669"/>
    <property type="project" value="UniProtKB-KW"/>
</dbReference>
<evidence type="ECO:0000259" key="30">
    <source>
        <dbReference type="PROSITE" id="PS50507"/>
    </source>
</evidence>
<dbReference type="EMBL" id="KC465954">
    <property type="protein sequence ID" value="AGF33849.1"/>
    <property type="molecule type" value="Genomic_RNA"/>
</dbReference>
<keyword evidence="9" id="KW-0167">Capsid protein</keyword>
<evidence type="ECO:0000256" key="14">
    <source>
        <dbReference type="ARBA" id="ARBA00022741"/>
    </source>
</evidence>
<evidence type="ECO:0000313" key="34">
    <source>
        <dbReference type="Proteomes" id="UP000115892"/>
    </source>
</evidence>
<dbReference type="InterPro" id="IPR044067">
    <property type="entry name" value="PCV_3C_PRO"/>
</dbReference>
<evidence type="ECO:0000256" key="18">
    <source>
        <dbReference type="ARBA" id="ARBA00022807"/>
    </source>
</evidence>
<dbReference type="GO" id="GO:0006351">
    <property type="term" value="P:DNA-templated transcription"/>
    <property type="evidence" value="ECO:0007669"/>
    <property type="project" value="InterPro"/>
</dbReference>
<keyword evidence="21" id="KW-1043">Host membrane</keyword>
<evidence type="ECO:0000256" key="20">
    <source>
        <dbReference type="ARBA" id="ARBA00022844"/>
    </source>
</evidence>
<keyword evidence="27" id="KW-1160">Virus entry into host cell</keyword>
<keyword evidence="19" id="KW-0067">ATP-binding</keyword>
<evidence type="ECO:0000256" key="2">
    <source>
        <dbReference type="ARBA" id="ARBA00004328"/>
    </source>
</evidence>
<dbReference type="PROSITE" id="PS50507">
    <property type="entry name" value="RDRP_SSRNA_POS"/>
    <property type="match status" value="1"/>
</dbReference>
<dbReference type="SMART" id="SM00382">
    <property type="entry name" value="AAA"/>
    <property type="match status" value="1"/>
</dbReference>
<evidence type="ECO:0000313" key="33">
    <source>
        <dbReference type="EMBL" id="AGF33849.1"/>
    </source>
</evidence>
<dbReference type="Gene3D" id="2.60.120.20">
    <property type="match status" value="3"/>
</dbReference>
<keyword evidence="15" id="KW-0378">Hydrolase</keyword>
<organism evidence="33 34">
    <name type="scientific">Turkey avisivirus</name>
    <dbReference type="NCBI Taxonomy" id="1293536"/>
    <lineage>
        <taxon>Viruses</taxon>
        <taxon>Riboviria</taxon>
        <taxon>Orthornavirae</taxon>
        <taxon>Pisuviricota</taxon>
        <taxon>Pisoniviricetes</taxon>
        <taxon>Picornavirales</taxon>
        <taxon>Picornaviridae</taxon>
        <taxon>Paavivirinae</taxon>
        <taxon>Avisivirus</taxon>
        <taxon>Avisivirus aturki</taxon>
        <taxon>Avisivirus A</taxon>
    </lineage>
</organism>
<dbReference type="CDD" id="cd00205">
    <property type="entry name" value="rhv_like"/>
    <property type="match status" value="2"/>
</dbReference>
<keyword evidence="24" id="KW-0406">Ion transport</keyword>
<dbReference type="GO" id="GO:0039694">
    <property type="term" value="P:viral RNA genome replication"/>
    <property type="evidence" value="ECO:0007669"/>
    <property type="project" value="InterPro"/>
</dbReference>
<dbReference type="SUPFAM" id="SSF88633">
    <property type="entry name" value="Positive stranded ssRNA viruses"/>
    <property type="match status" value="3"/>
</dbReference>
<evidence type="ECO:0000256" key="8">
    <source>
        <dbReference type="ARBA" id="ARBA00022553"/>
    </source>
</evidence>
<dbReference type="InterPro" id="IPR000605">
    <property type="entry name" value="Helicase_SF3_ssDNA/RNA_vir"/>
</dbReference>
<evidence type="ECO:0000256" key="11">
    <source>
        <dbReference type="ARBA" id="ARBA00022670"/>
    </source>
</evidence>
<dbReference type="GO" id="GO:0003968">
    <property type="term" value="F:RNA-directed RNA polymerase activity"/>
    <property type="evidence" value="ECO:0007669"/>
    <property type="project" value="UniProtKB-KW"/>
</dbReference>
<evidence type="ECO:0000256" key="22">
    <source>
        <dbReference type="ARBA" id="ARBA00022953"/>
    </source>
</evidence>
<accession>M1L6N7</accession>
<feature type="domain" description="RdRp catalytic" evidence="30">
    <location>
        <begin position="2006"/>
        <end position="2121"/>
    </location>
</feature>
<dbReference type="InterPro" id="IPR003593">
    <property type="entry name" value="AAA+_ATPase"/>
</dbReference>
<dbReference type="InterPro" id="IPR000199">
    <property type="entry name" value="Peptidase_C3A/C3B_picornavir"/>
</dbReference>
<dbReference type="GO" id="GO:0017111">
    <property type="term" value="F:ribonucleoside triphosphate phosphatase activity"/>
    <property type="evidence" value="ECO:0007669"/>
    <property type="project" value="UniProtKB-EC"/>
</dbReference>
<evidence type="ECO:0000256" key="27">
    <source>
        <dbReference type="ARBA" id="ARBA00023296"/>
    </source>
</evidence>
<dbReference type="SUPFAM" id="SSF56672">
    <property type="entry name" value="DNA/RNA polymerases"/>
    <property type="match status" value="1"/>
</dbReference>
<keyword evidence="11" id="KW-0645">Protease</keyword>
<feature type="domain" description="Peptidase C3" evidence="32">
    <location>
        <begin position="1597"/>
        <end position="1780"/>
    </location>
</feature>
<keyword evidence="20" id="KW-0946">Virion</keyword>
<keyword evidence="13" id="KW-0548">Nucleotidyltransferase</keyword>
<dbReference type="PROSITE" id="PS51874">
    <property type="entry name" value="PCV_3C_PRO"/>
    <property type="match status" value="1"/>
</dbReference>
<comment type="catalytic activity">
    <reaction evidence="29">
        <text>a ribonucleoside 5'-triphosphate + H2O = a ribonucleoside 5'-diphosphate + phosphate + H(+)</text>
        <dbReference type="Rhea" id="RHEA:23680"/>
        <dbReference type="ChEBI" id="CHEBI:15377"/>
        <dbReference type="ChEBI" id="CHEBI:15378"/>
        <dbReference type="ChEBI" id="CHEBI:43474"/>
        <dbReference type="ChEBI" id="CHEBI:57930"/>
        <dbReference type="ChEBI" id="CHEBI:61557"/>
        <dbReference type="EC" id="3.6.1.15"/>
    </reaction>
</comment>
<reference evidence="33 34" key="1">
    <citation type="journal article" date="2013" name="J. Gen. Virol.">
        <title>Genetic characterization of a novel picornavirus in turkeys (Meleagris gallopavo) distinct from turkey galliviruses and megriviruses and distantly related to the members of the genus Avihepatovirus.</title>
        <authorList>
            <person name="Boros A."/>
            <person name="Nemes C."/>
            <person name="Pankovics P."/>
            <person name="Kapusinszky B."/>
            <person name="Delwart E."/>
            <person name="Reuter G."/>
        </authorList>
    </citation>
    <scope>NUCLEOTIDE SEQUENCE [LARGE SCALE GENOMIC DNA]</scope>
    <source>
        <strain evidence="33">Turkey/M176-TuASV/2011/HUN</strain>
    </source>
</reference>
<dbReference type="SUPFAM" id="SSF50494">
    <property type="entry name" value="Trypsin-like serine proteases"/>
    <property type="match status" value="1"/>
</dbReference>
<dbReference type="InterPro" id="IPR014759">
    <property type="entry name" value="Helicase_SF3_ssRNA_vir"/>
</dbReference>
<evidence type="ECO:0000256" key="21">
    <source>
        <dbReference type="ARBA" id="ARBA00022870"/>
    </source>
</evidence>
<name>M1L6N7_9PICO</name>
<dbReference type="GO" id="GO:0006508">
    <property type="term" value="P:proteolysis"/>
    <property type="evidence" value="ECO:0007669"/>
    <property type="project" value="UniProtKB-KW"/>
</dbReference>
<evidence type="ECO:0000256" key="25">
    <source>
        <dbReference type="ARBA" id="ARBA00023136"/>
    </source>
</evidence>
<dbReference type="GO" id="GO:0004197">
    <property type="term" value="F:cysteine-type endopeptidase activity"/>
    <property type="evidence" value="ECO:0007669"/>
    <property type="project" value="InterPro"/>
</dbReference>
<evidence type="ECO:0000256" key="12">
    <source>
        <dbReference type="ARBA" id="ARBA00022679"/>
    </source>
</evidence>
<dbReference type="Pfam" id="PF00910">
    <property type="entry name" value="RNA_helicase"/>
    <property type="match status" value="1"/>
</dbReference>
<dbReference type="CDD" id="cd23231">
    <property type="entry name" value="Avisivirus_RdRp"/>
    <property type="match status" value="1"/>
</dbReference>
<dbReference type="PROSITE" id="PS51218">
    <property type="entry name" value="SF3_HELICASE_2"/>
    <property type="match status" value="1"/>
</dbReference>
<protein>
    <recommendedName>
        <fullName evidence="3">Genome polyprotein</fullName>
    </recommendedName>
</protein>
<dbReference type="GO" id="GO:0034220">
    <property type="term" value="P:monoatomic ion transmembrane transport"/>
    <property type="evidence" value="ECO:0007669"/>
    <property type="project" value="UniProtKB-KW"/>
</dbReference>
<dbReference type="GO" id="GO:0003724">
    <property type="term" value="F:RNA helicase activity"/>
    <property type="evidence" value="ECO:0007669"/>
    <property type="project" value="InterPro"/>
</dbReference>
<keyword evidence="22" id="KW-0693">Viral RNA replication</keyword>
<evidence type="ECO:0000256" key="15">
    <source>
        <dbReference type="ARBA" id="ARBA00022801"/>
    </source>
</evidence>
<keyword evidence="23" id="KW-1182">Viral ion channel</keyword>
<evidence type="ECO:0000256" key="9">
    <source>
        <dbReference type="ARBA" id="ARBA00022561"/>
    </source>
</evidence>
<evidence type="ECO:0000256" key="16">
    <source>
        <dbReference type="ARBA" id="ARBA00022804"/>
    </source>
</evidence>
<evidence type="ECO:0000259" key="31">
    <source>
        <dbReference type="PROSITE" id="PS51218"/>
    </source>
</evidence>
<keyword evidence="10" id="KW-0945">Host-virus interaction</keyword>
<keyword evidence="12" id="KW-0808">Transferase</keyword>
<keyword evidence="17" id="KW-0347">Helicase</keyword>
<keyword evidence="4" id="KW-0813">Transport</keyword>
<dbReference type="Pfam" id="PF00680">
    <property type="entry name" value="RdRP_1"/>
    <property type="match status" value="1"/>
</dbReference>
<dbReference type="InterPro" id="IPR001205">
    <property type="entry name" value="RNA-dir_pol_C"/>
</dbReference>
<dbReference type="GO" id="GO:0019062">
    <property type="term" value="P:virion attachment to host cell"/>
    <property type="evidence" value="ECO:0007669"/>
    <property type="project" value="UniProtKB-KW"/>
</dbReference>
<feature type="domain" description="SF3 helicase" evidence="31">
    <location>
        <begin position="1291"/>
        <end position="1455"/>
    </location>
</feature>
<dbReference type="Gene3D" id="3.40.50.300">
    <property type="entry name" value="P-loop containing nucleotide triphosphate hydrolases"/>
    <property type="match status" value="1"/>
</dbReference>
<evidence type="ECO:0000256" key="1">
    <source>
        <dbReference type="ARBA" id="ARBA00004295"/>
    </source>
</evidence>
<dbReference type="InterPro" id="IPR001676">
    <property type="entry name" value="Picornavirus_capsid"/>
</dbReference>
<dbReference type="GO" id="GO:0046718">
    <property type="term" value="P:symbiont entry into host cell"/>
    <property type="evidence" value="ECO:0007669"/>
    <property type="project" value="UniProtKB-KW"/>
</dbReference>
<dbReference type="GO" id="GO:0005524">
    <property type="term" value="F:ATP binding"/>
    <property type="evidence" value="ECO:0007669"/>
    <property type="project" value="UniProtKB-KW"/>
</dbReference>
<keyword evidence="28" id="KW-0407">Ion channel</keyword>
<dbReference type="InterPro" id="IPR043128">
    <property type="entry name" value="Rev_trsase/Diguanyl_cyclase"/>
</dbReference>
<keyword evidence="5" id="KW-0696">RNA-directed RNA polymerase</keyword>
<dbReference type="InterPro" id="IPR043504">
    <property type="entry name" value="Peptidase_S1_PA_chymotrypsin"/>
</dbReference>
<evidence type="ECO:0000256" key="19">
    <source>
        <dbReference type="ARBA" id="ARBA00022840"/>
    </source>
</evidence>
<dbReference type="Pfam" id="PF00073">
    <property type="entry name" value="Rhv"/>
    <property type="match status" value="2"/>
</dbReference>
<dbReference type="GO" id="GO:0005198">
    <property type="term" value="F:structural molecule activity"/>
    <property type="evidence" value="ECO:0007669"/>
    <property type="project" value="InterPro"/>
</dbReference>
<evidence type="ECO:0000256" key="29">
    <source>
        <dbReference type="ARBA" id="ARBA00047631"/>
    </source>
</evidence>
<dbReference type="InterPro" id="IPR029053">
    <property type="entry name" value="Viral_coat"/>
</dbReference>
<dbReference type="SUPFAM" id="SSF52540">
    <property type="entry name" value="P-loop containing nucleoside triphosphate hydrolases"/>
    <property type="match status" value="1"/>
</dbReference>
<sequence length="2239" mass="250145">MDPISEIAGAVTEVAKDLAPAPVNQIIEGVSNLTTTPSANSTIQTSAPTVDTSIPHGTSQILDSFFSCGTVQETSVLNYEKMILLDQAEWGTTPDVSYCLLKISVPGAFFSDATKPAHGISKYFRLLRCGYRFTVVLSVPPGACGALAMVFVPPGFTDKITQNQPVTAWDPEAILTLPHVVVDSRTSNTGTLTVPYVNYQSYCNLDQNGNQAFVAVLVLGKYNSANGTSSSCDIALYGELLDTDFQCPRPVSQGKRRKAAKPEHNPTTAMVSIASGPGSANLANSTLAPKLADSLAIANEGTAVDYSTAGCDQSVTDLIELARSWQIAAYGKLDSAQKNSVVLNINFDPYSYGNLGLLFDKFQYWRGSLEVQFVMYSNSLASGRYQLCWLPADWSADYSLAQLRNSIYSTGDVSSAPCTLVLPFTSQNWRRRCDGRYGSIIVRMVNRLAVNGSSTTHFSYALFVRAGQDLQFFAPRYGDYSILQGPIEGETYNQTSTLSTNFEISDVVIHGSKHTQIDNFFGRSWVHGFHTSSSADTAMKLPLRTPRHSHGSAMLAFAYWCGEVVITVHNRSENMLICAHSYDLEEQHSQVNEQSIFSLGAILVPPREVKTFRAPWYSQTPLRRPLDNDDEPSMGFLYVTSEGSSNFTVYLALHKPKFFFPLPCPRFTSNSAKVAPKGTGMSIAERKIQLTSVARRTLEWARREVGAYDEVDHRDILMGGDIEENPGPQRYQPLHKPEPSSNLLRAVSRRAIMSMVEENIQLTPITRKAKVKVLDWVRREMGVFDETDHRDILLGGDIEENPGPQSIYFLGLSGCGKSRLVNAIAGHPLCDSRLSPTPIHTETHSHQLMGYEVFEQVGIPPAGGKYVYLQEATRFDKEHVDFIREMDQQHPGWRRHAVLYVNRLGDTKLSQYLRGVPELAGFKEVTDNPLSVIPLLTTINSYEGTGVQLVCKNRGVYKHFGVREGDKVYHINTENLVKTCLDGQVAVMVEDYSAGWIPCSHEEKVGAVSFVQTGTLDGVTFSCDFNCETWAKIFVPSEGETQGQRLKKVMAIAAGAAFVYGLPRGEGFDFMQCVTKVMMTLFSKQVKTIVVKMVIKFFCRLCCYLVLYCHSPNLVNTAMLTILLTLDVFDTEIDEISGKVAKALVSGDFKAAGRAMMEAADRKCEDFKCEAKELFKSEGPDATGKSFNTWTLVAKNLEWWVDKLKQFINWIRTKLFPSDAKDKIEAMESVRDRMVMSLAAADKHLVTLKADKAYATSKAARDYHLKITNEIIDLNAMDLGPDFRDLGTKIGQILNRLQSVTFDSVDAGSMRQEPLGIWISGEPGCGKSFLSHLIIKHLKEKKGFSVFCNPSGSDHMDGYNGQEIHYFDDLGQIREEADIKLMCQLISSQQFIVPKADLTSKGTLYNAKVVIATTNKNEFDSTVLNDSGALRRRFPIRLHVRPHSFYTTQDGRLDLNRAMKDGDIDPGCWEIDVGSGRSCWQTLNWDILIHEIEDELINREHINKFFSQGAIFESDEVEVVPEQGPGSVNKSTVTKLKNWINSLIDRAKSFFERNKCWFYLGSALATLATLVTTALPAARSYLSNLYSGEPTRAKVTRVTREFQSEGPSYYSLKDRLVEVGETGSTGLALGGKVVLSFGHNDDSKFIIYKDQEHPVVKEENISVNNSPQDLALLTVQTPYQFKELRRKIYADVYRGDGFLLFLKKGTLIAHQVKRITPCDNIMTQQGHQTQFAYRYQVNSASGWCGGVLVGIVGGNPMILGMHVAGNGSHGIAARIFPNFSQGIVTQRMPNTELYFQPRRSEIYPSPANDGTSNVEPPVLSNRDRRLETPIDDITKHNADRHKMNRFNPPMDAFQVAKSNVISELASIVEPCYHMTYDQAVDSTLLPIVWTTSPGLEFKGKTKRQLVDDPGFKERVMKLYRSFAGGNSAPPQVKYTTYLKDEVRIKEKVKKGATRTITASSFDYTIACRMIFGNIFRQLFGNGLPAGFAPGMNPYTQFDELYDSCWLNVICLDYSKFDASLSKDLMEHAIEVVSCFSEDPMSVIRAFQPTLISQERVSDELWEVRGSMPSGSPWTTMINTICNLLMCKTYLLDMGHDLTKTYVVCYGDDCVISVDQCHKLEGIEQWFMDKFGATVTPEDKSGKINWRFKNKLKFLKRTPMQLDWIPKIVGALDIDSMMDRIQWTKGHFQEQLNCFYYELALHGEDTYNEARKSIAFRCPELVHPTYQCALQTIKPMVSLM</sequence>
<dbReference type="Pfam" id="PF00548">
    <property type="entry name" value="Peptidase_C3"/>
    <property type="match status" value="1"/>
</dbReference>
<dbReference type="InterPro" id="IPR027417">
    <property type="entry name" value="P-loop_NTPase"/>
</dbReference>
<keyword evidence="14" id="KW-0547">Nucleotide-binding</keyword>
<dbReference type="InterPro" id="IPR009003">
    <property type="entry name" value="Peptidase_S1_PA"/>
</dbReference>
<proteinExistence type="predicted"/>
<dbReference type="GO" id="GO:0044162">
    <property type="term" value="C:host cell cytoplasmic vesicle membrane"/>
    <property type="evidence" value="ECO:0007669"/>
    <property type="project" value="UniProtKB-SubCell"/>
</dbReference>
<evidence type="ECO:0000256" key="28">
    <source>
        <dbReference type="ARBA" id="ARBA00023303"/>
    </source>
</evidence>
<keyword evidence="18" id="KW-0788">Thiol protease</keyword>
<evidence type="ECO:0000256" key="4">
    <source>
        <dbReference type="ARBA" id="ARBA00022448"/>
    </source>
</evidence>
<evidence type="ECO:0000256" key="23">
    <source>
        <dbReference type="ARBA" id="ARBA00023039"/>
    </source>
</evidence>
<evidence type="ECO:0000256" key="6">
    <source>
        <dbReference type="ARBA" id="ARBA00022488"/>
    </source>
</evidence>
<dbReference type="Gene3D" id="2.40.10.10">
    <property type="entry name" value="Trypsin-like serine proteases"/>
    <property type="match status" value="2"/>
</dbReference>
<evidence type="ECO:0000259" key="32">
    <source>
        <dbReference type="PROSITE" id="PS51874"/>
    </source>
</evidence>
<dbReference type="GO" id="GO:0003723">
    <property type="term" value="F:RNA binding"/>
    <property type="evidence" value="ECO:0007669"/>
    <property type="project" value="InterPro"/>
</dbReference>
<keyword evidence="7" id="KW-0191">Covalent protein-RNA linkage</keyword>
<comment type="subcellular location">
    <subcellularLocation>
        <location evidence="1">Host cytoplasmic vesicle membrane</location>
        <topology evidence="1">Peripheral membrane protein</topology>
        <orientation evidence="1">Cytoplasmic side</orientation>
    </subcellularLocation>
    <subcellularLocation>
        <location evidence="2">Virion</location>
    </subcellularLocation>
</comment>
<keyword evidence="6" id="KW-1036">Host cytoplasmic vesicle</keyword>
<dbReference type="InterPro" id="IPR007094">
    <property type="entry name" value="RNA-dir_pol_PSvirus"/>
</dbReference>
<evidence type="ECO:0000256" key="10">
    <source>
        <dbReference type="ARBA" id="ARBA00022581"/>
    </source>
</evidence>